<dbReference type="EMBL" id="JAVRQU010000006">
    <property type="protein sequence ID" value="KAK5701671.1"/>
    <property type="molecule type" value="Genomic_DNA"/>
</dbReference>
<dbReference type="SMART" id="SM00829">
    <property type="entry name" value="PKS_ER"/>
    <property type="match status" value="1"/>
</dbReference>
<name>A0AAN7VSP5_9PEZI</name>
<dbReference type="AlphaFoldDB" id="A0AAN7VSP5"/>
<dbReference type="SUPFAM" id="SSF51735">
    <property type="entry name" value="NAD(P)-binding Rossmann-fold domains"/>
    <property type="match status" value="1"/>
</dbReference>
<dbReference type="InterPro" id="IPR011032">
    <property type="entry name" value="GroES-like_sf"/>
</dbReference>
<dbReference type="PANTHER" id="PTHR11695:SF647">
    <property type="entry name" value="ENOYL REDUCTASE (ER) DOMAIN-CONTAINING PROTEIN"/>
    <property type="match status" value="1"/>
</dbReference>
<dbReference type="InterPro" id="IPR050700">
    <property type="entry name" value="YIM1/Zinc_Alcohol_DH_Fams"/>
</dbReference>
<dbReference type="Gene3D" id="3.90.180.10">
    <property type="entry name" value="Medium-chain alcohol dehydrogenases, catalytic domain"/>
    <property type="match status" value="1"/>
</dbReference>
<sequence>MVNPIDLPQTMRAVLQINAFGNHLELVTIRTPTINTAANEHLIRMHATSPCNNELRWWAYGIVLAPNKQFVPCFDLAGVVVEGPQDSPFKPGYKVFTRTNAARTGNAADYAVGVTSELAHMPNNLTFEECASVPLSAFTAYQALFEHGGLDGAALRAGNATATESNSKVRLLVTAASGGVGTWILQLARAAGVKDIVAVCGTSNVDFVRELGASEVIDYRKSSIQEWARPNTNNKADLVIDCIVGTDSTTQCWRAVKSGGTLISLVKPPGDHKPTGDDADNVAENVTPIFFIMEPRGEELEVVRQLLEAKKCRPIIDSVFPFEDFQAAFDRVAGGHAKGKVILKVL</sequence>
<feature type="domain" description="Enoyl reductase (ER)" evidence="1">
    <location>
        <begin position="21"/>
        <end position="343"/>
    </location>
</feature>
<dbReference type="Proteomes" id="UP001310594">
    <property type="component" value="Unassembled WGS sequence"/>
</dbReference>
<dbReference type="PANTHER" id="PTHR11695">
    <property type="entry name" value="ALCOHOL DEHYDROGENASE RELATED"/>
    <property type="match status" value="1"/>
</dbReference>
<dbReference type="SUPFAM" id="SSF50129">
    <property type="entry name" value="GroES-like"/>
    <property type="match status" value="1"/>
</dbReference>
<dbReference type="InterPro" id="IPR013154">
    <property type="entry name" value="ADH-like_N"/>
</dbReference>
<evidence type="ECO:0000259" key="1">
    <source>
        <dbReference type="SMART" id="SM00829"/>
    </source>
</evidence>
<dbReference type="Pfam" id="PF13602">
    <property type="entry name" value="ADH_zinc_N_2"/>
    <property type="match status" value="1"/>
</dbReference>
<evidence type="ECO:0000313" key="2">
    <source>
        <dbReference type="EMBL" id="KAK5701671.1"/>
    </source>
</evidence>
<dbReference type="InterPro" id="IPR020843">
    <property type="entry name" value="ER"/>
</dbReference>
<gene>
    <name evidence="2" type="ORF">LTR97_004489</name>
</gene>
<dbReference type="InterPro" id="IPR036291">
    <property type="entry name" value="NAD(P)-bd_dom_sf"/>
</dbReference>
<dbReference type="Pfam" id="PF08240">
    <property type="entry name" value="ADH_N"/>
    <property type="match status" value="1"/>
</dbReference>
<accession>A0AAN7VSP5</accession>
<comment type="caution">
    <text evidence="2">The sequence shown here is derived from an EMBL/GenBank/DDBJ whole genome shotgun (WGS) entry which is preliminary data.</text>
</comment>
<dbReference type="Gene3D" id="3.40.50.720">
    <property type="entry name" value="NAD(P)-binding Rossmann-like Domain"/>
    <property type="match status" value="1"/>
</dbReference>
<dbReference type="CDD" id="cd05289">
    <property type="entry name" value="MDR_like_2"/>
    <property type="match status" value="1"/>
</dbReference>
<reference evidence="2" key="1">
    <citation type="submission" date="2023-08" db="EMBL/GenBank/DDBJ databases">
        <title>Black Yeasts Isolated from many extreme environments.</title>
        <authorList>
            <person name="Coleine C."/>
            <person name="Stajich J.E."/>
            <person name="Selbmann L."/>
        </authorList>
    </citation>
    <scope>NUCLEOTIDE SEQUENCE</scope>
    <source>
        <strain evidence="2">CCFEE 5810</strain>
    </source>
</reference>
<organism evidence="2 3">
    <name type="scientific">Elasticomyces elasticus</name>
    <dbReference type="NCBI Taxonomy" id="574655"/>
    <lineage>
        <taxon>Eukaryota</taxon>
        <taxon>Fungi</taxon>
        <taxon>Dikarya</taxon>
        <taxon>Ascomycota</taxon>
        <taxon>Pezizomycotina</taxon>
        <taxon>Dothideomycetes</taxon>
        <taxon>Dothideomycetidae</taxon>
        <taxon>Mycosphaerellales</taxon>
        <taxon>Teratosphaeriaceae</taxon>
        <taxon>Elasticomyces</taxon>
    </lineage>
</organism>
<proteinExistence type="predicted"/>
<dbReference type="GO" id="GO:0005739">
    <property type="term" value="C:mitochondrion"/>
    <property type="evidence" value="ECO:0007669"/>
    <property type="project" value="TreeGrafter"/>
</dbReference>
<evidence type="ECO:0000313" key="3">
    <source>
        <dbReference type="Proteomes" id="UP001310594"/>
    </source>
</evidence>
<protein>
    <recommendedName>
        <fullName evidence="1">Enoyl reductase (ER) domain-containing protein</fullName>
    </recommendedName>
</protein>
<dbReference type="GO" id="GO:0016491">
    <property type="term" value="F:oxidoreductase activity"/>
    <property type="evidence" value="ECO:0007669"/>
    <property type="project" value="InterPro"/>
</dbReference>